<gene>
    <name evidence="2" type="ORF">SAMN04488130_10973</name>
</gene>
<dbReference type="EMBL" id="FNVP01000009">
    <property type="protein sequence ID" value="SEG30695.1"/>
    <property type="molecule type" value="Genomic_DNA"/>
</dbReference>
<feature type="signal peptide" evidence="1">
    <location>
        <begin position="1"/>
        <end position="20"/>
    </location>
</feature>
<organism evidence="2 3">
    <name type="scientific">Flavobacterium urumqiense</name>
    <dbReference type="NCBI Taxonomy" id="935224"/>
    <lineage>
        <taxon>Bacteria</taxon>
        <taxon>Pseudomonadati</taxon>
        <taxon>Bacteroidota</taxon>
        <taxon>Flavobacteriia</taxon>
        <taxon>Flavobacteriales</taxon>
        <taxon>Flavobacteriaceae</taxon>
        <taxon>Flavobacterium</taxon>
    </lineage>
</organism>
<feature type="chain" id="PRO_5009291220" description="Late embryogenesis abundant protein" evidence="1">
    <location>
        <begin position="21"/>
        <end position="133"/>
    </location>
</feature>
<sequence length="133" mass="15027">MKIKLFFLLPLFLILYGCSSDNNTNPEKETMKPITYEVLLFEFTPDTGNNSSRLRYDIKYTNPNNVAVKGSSRITMNYDGLILTPIKKVPPYIEIAANSNFTESSNVEEPLNLTIGKTNSIKLVSVEFILLID</sequence>
<dbReference type="AlphaFoldDB" id="A0A1H5Z4Y4"/>
<accession>A0A1H5Z4Y4</accession>
<keyword evidence="3" id="KW-1185">Reference proteome</keyword>
<evidence type="ECO:0008006" key="4">
    <source>
        <dbReference type="Google" id="ProtNLM"/>
    </source>
</evidence>
<protein>
    <recommendedName>
        <fullName evidence="4">Late embryogenesis abundant protein</fullName>
    </recommendedName>
</protein>
<dbReference type="Proteomes" id="UP000236737">
    <property type="component" value="Unassembled WGS sequence"/>
</dbReference>
<evidence type="ECO:0000313" key="3">
    <source>
        <dbReference type="Proteomes" id="UP000236737"/>
    </source>
</evidence>
<name>A0A1H5Z4Y4_9FLAO</name>
<reference evidence="3" key="1">
    <citation type="submission" date="2016-10" db="EMBL/GenBank/DDBJ databases">
        <authorList>
            <person name="Varghese N."/>
            <person name="Submissions S."/>
        </authorList>
    </citation>
    <scope>NUCLEOTIDE SEQUENCE [LARGE SCALE GENOMIC DNA]</scope>
    <source>
        <strain evidence="3">CGMCC 1.9230</strain>
    </source>
</reference>
<evidence type="ECO:0000256" key="1">
    <source>
        <dbReference type="SAM" id="SignalP"/>
    </source>
</evidence>
<keyword evidence="1" id="KW-0732">Signal</keyword>
<evidence type="ECO:0000313" key="2">
    <source>
        <dbReference type="EMBL" id="SEG30695.1"/>
    </source>
</evidence>
<dbReference type="PROSITE" id="PS51257">
    <property type="entry name" value="PROKAR_LIPOPROTEIN"/>
    <property type="match status" value="1"/>
</dbReference>
<proteinExistence type="predicted"/>